<dbReference type="EMBL" id="JAAGVY010000015">
    <property type="protein sequence ID" value="NEN23790.1"/>
    <property type="molecule type" value="Genomic_DNA"/>
</dbReference>
<protein>
    <submittedName>
        <fullName evidence="1">DUF1015 domain-containing protein</fullName>
    </submittedName>
</protein>
<dbReference type="PANTHER" id="PTHR36454:SF1">
    <property type="entry name" value="DUF1015 DOMAIN-CONTAINING PROTEIN"/>
    <property type="match status" value="1"/>
</dbReference>
<keyword evidence="2" id="KW-1185">Reference proteome</keyword>
<organism evidence="1 2">
    <name type="scientific">Cryomorpha ignava</name>
    <dbReference type="NCBI Taxonomy" id="101383"/>
    <lineage>
        <taxon>Bacteria</taxon>
        <taxon>Pseudomonadati</taxon>
        <taxon>Bacteroidota</taxon>
        <taxon>Flavobacteriia</taxon>
        <taxon>Flavobacteriales</taxon>
        <taxon>Cryomorphaceae</taxon>
        <taxon>Cryomorpha</taxon>
    </lineage>
</organism>
<sequence length="429" mass="49718">MQTADIALISRLINKAFMAEIIPFRAVRPTRDKVHLVATRSYVTYQPRHLNRKLLENPFSFVHIINPEFGKSRKSRPNSDTRFNKIKQRFEEFCDDKILAQDEKDAFYVYRQITPTHSFTGIICGVAVKEYTEGHIKIHEQTLTSRVGVFTKYLDICDFNAEPVLLTYTDKGTHIDPLIAKSMSARPEYDFTTTDRIQHQLWLIDNKEDIAAVQKEFAKLECLYIADGHHRMASSALLGEKRMKRKGWKPTDISNYALALILPEKELNIRPFHRVIRLDEPIDEKQLLKDLESHFKITKKSRTYFPKANHEFGMRISKGWYSLKLKDKMVSEKVVEHLDPMILTNTILEPLFDIHDQKTDRRIQFIPGKESIDKYEKSIDQGLTTALFTLHSTSTAQLFAVSDANEIMPPKSTYVEPKLRSGLTIMKLS</sequence>
<dbReference type="PIRSF" id="PIRSF033563">
    <property type="entry name" value="UCP033563"/>
    <property type="match status" value="1"/>
</dbReference>
<dbReference type="RefSeq" id="WP_163285183.1">
    <property type="nucleotide sequence ID" value="NZ_JAAGVY010000015.1"/>
</dbReference>
<dbReference type="Proteomes" id="UP000486602">
    <property type="component" value="Unassembled WGS sequence"/>
</dbReference>
<proteinExistence type="predicted"/>
<dbReference type="AlphaFoldDB" id="A0A7K3WQ59"/>
<accession>A0A7K3WQ59</accession>
<dbReference type="PANTHER" id="PTHR36454">
    <property type="entry name" value="LMO2823 PROTEIN"/>
    <property type="match status" value="1"/>
</dbReference>
<gene>
    <name evidence="1" type="ORF">G3O08_09780</name>
</gene>
<evidence type="ECO:0000313" key="1">
    <source>
        <dbReference type="EMBL" id="NEN23790.1"/>
    </source>
</evidence>
<name>A0A7K3WQ59_9FLAO</name>
<comment type="caution">
    <text evidence="1">The sequence shown here is derived from an EMBL/GenBank/DDBJ whole genome shotgun (WGS) entry which is preliminary data.</text>
</comment>
<reference evidence="1 2" key="1">
    <citation type="submission" date="2020-02" db="EMBL/GenBank/DDBJ databases">
        <title>Out from the shadows clarifying the taxonomy of the family Cryomorphaceae and related taxa by utilizing the GTDB taxonomic framework.</title>
        <authorList>
            <person name="Bowman J.P."/>
        </authorList>
    </citation>
    <scope>NUCLEOTIDE SEQUENCE [LARGE SCALE GENOMIC DNA]</scope>
    <source>
        <strain evidence="1 2">QSSC 1-22</strain>
    </source>
</reference>
<dbReference type="Pfam" id="PF06245">
    <property type="entry name" value="DUF1015"/>
    <property type="match status" value="1"/>
</dbReference>
<evidence type="ECO:0000313" key="2">
    <source>
        <dbReference type="Proteomes" id="UP000486602"/>
    </source>
</evidence>
<dbReference type="InterPro" id="IPR008323">
    <property type="entry name" value="UCP033563"/>
</dbReference>